<gene>
    <name evidence="3" type="ORF">Q4F19_20610</name>
</gene>
<keyword evidence="1" id="KW-0328">Glycosyltransferase</keyword>
<dbReference type="Proteomes" id="UP001169764">
    <property type="component" value="Unassembled WGS sequence"/>
</dbReference>
<protein>
    <submittedName>
        <fullName evidence="3">WecB/TagA/CpsF family glycosyltransferase</fullName>
    </submittedName>
</protein>
<dbReference type="InterPro" id="IPR004629">
    <property type="entry name" value="WecG_TagA_CpsF"/>
</dbReference>
<name>A0ABT8YEL1_9SPHN</name>
<evidence type="ECO:0000313" key="4">
    <source>
        <dbReference type="Proteomes" id="UP001169764"/>
    </source>
</evidence>
<organism evidence="3 4">
    <name type="scientific">Sphingomonas natans</name>
    <dbReference type="NCBI Taxonomy" id="3063330"/>
    <lineage>
        <taxon>Bacteria</taxon>
        <taxon>Pseudomonadati</taxon>
        <taxon>Pseudomonadota</taxon>
        <taxon>Alphaproteobacteria</taxon>
        <taxon>Sphingomonadales</taxon>
        <taxon>Sphingomonadaceae</taxon>
        <taxon>Sphingomonas</taxon>
    </lineage>
</organism>
<dbReference type="Pfam" id="PF03808">
    <property type="entry name" value="Glyco_tran_WecG"/>
    <property type="match status" value="1"/>
</dbReference>
<keyword evidence="2" id="KW-0808">Transferase</keyword>
<keyword evidence="4" id="KW-1185">Reference proteome</keyword>
<accession>A0ABT8YEL1</accession>
<reference evidence="3" key="1">
    <citation type="submission" date="2023-07" db="EMBL/GenBank/DDBJ databases">
        <authorList>
            <person name="Kim M."/>
        </authorList>
    </citation>
    <scope>NUCLEOTIDE SEQUENCE</scope>
    <source>
        <strain evidence="3">BIUV-7</strain>
    </source>
</reference>
<dbReference type="PANTHER" id="PTHR34136">
    <property type="match status" value="1"/>
</dbReference>
<comment type="caution">
    <text evidence="3">The sequence shown here is derived from an EMBL/GenBank/DDBJ whole genome shotgun (WGS) entry which is preliminary data.</text>
</comment>
<evidence type="ECO:0000256" key="1">
    <source>
        <dbReference type="ARBA" id="ARBA00022676"/>
    </source>
</evidence>
<sequence>MVRLPQLNRHLRRAYDDADLCLCDSRVLARLARLVGVRLPVAPGSDITRLLFDRLPAGDRLFLIGGTAADLAHLQGLYPALSIAQHIPPMGLLNDPAGRAAAIAAATAADARIILLAVGSPQQELIALEMKREGKVRGTALCVGASVDFITGKERRAPLPVQKAGMEWAWRLAANPRRMAKRYLVDCPAIFPLVGRWALARKRSRT</sequence>
<evidence type="ECO:0000313" key="3">
    <source>
        <dbReference type="EMBL" id="MDO6416797.1"/>
    </source>
</evidence>
<dbReference type="CDD" id="cd06533">
    <property type="entry name" value="Glyco_transf_WecG_TagA"/>
    <property type="match status" value="1"/>
</dbReference>
<proteinExistence type="predicted"/>
<dbReference type="PANTHER" id="PTHR34136:SF1">
    <property type="entry name" value="UDP-N-ACETYL-D-MANNOSAMINURONIC ACID TRANSFERASE"/>
    <property type="match status" value="1"/>
</dbReference>
<dbReference type="EMBL" id="JAUOTP010000012">
    <property type="protein sequence ID" value="MDO6416797.1"/>
    <property type="molecule type" value="Genomic_DNA"/>
</dbReference>
<evidence type="ECO:0000256" key="2">
    <source>
        <dbReference type="ARBA" id="ARBA00022679"/>
    </source>
</evidence>
<dbReference type="RefSeq" id="WP_303546645.1">
    <property type="nucleotide sequence ID" value="NZ_JAUOTP010000012.1"/>
</dbReference>